<dbReference type="EMBL" id="AGNL01018808">
    <property type="protein sequence ID" value="EJK62525.1"/>
    <property type="molecule type" value="Genomic_DNA"/>
</dbReference>
<sequence>MTQEMDSGKEALQPKVSRGGRYFAESTSSASTPANKDDVPPSVKEVMVRKDLKSSDQVLCAEGGAHSPSLSRRLEANSAQAMKVLASVMSDPSLITTSMRTGKKAVVEAPSLETADLEALVSLSGKKLPGRQKTVSKTVKVEGEADKEVKSTVDKTEEDYRAELIAVVEPSIFTSVIQERMKEFRKATKELEVGTKLAYAHYRSLISKPTLEIMKAYPDFDKVERDSILVGEGPCLLSYLIMATSKLQSGACKPLATALSIIRFISTYQKPGTPHTKFFEGITAASEAMATAGGGVYCLSYLDDALVKREFKTKSDKLTVKEMHEALQECNVRTQAAIATEQLKKGNPTFYSHKRNLFQEGHVTTLPRTLQELNVQVCRFCDPAQAPSGAQPRTSTPKETKSPDEVYAALATQAGVRKFACFRCGGDHKLSECDITAEEVSKAFRNRRNKGTQKEKDPKGGDNADDEANALVNALLVTEEREAFGNGDLDVFEASPEPLFCSNERQDIMF</sequence>
<accession>K0SB42</accession>
<name>K0SB42_THAOC</name>
<gene>
    <name evidence="2" type="ORF">THAOC_16860</name>
</gene>
<reference evidence="2 3" key="1">
    <citation type="journal article" date="2012" name="Genome Biol.">
        <title>Genome and low-iron response of an oceanic diatom adapted to chronic iron limitation.</title>
        <authorList>
            <person name="Lommer M."/>
            <person name="Specht M."/>
            <person name="Roy A.S."/>
            <person name="Kraemer L."/>
            <person name="Andreson R."/>
            <person name="Gutowska M.A."/>
            <person name="Wolf J."/>
            <person name="Bergner S.V."/>
            <person name="Schilhabel M.B."/>
            <person name="Klostermeier U.C."/>
            <person name="Beiko R.G."/>
            <person name="Rosenstiel P."/>
            <person name="Hippler M."/>
            <person name="Laroche J."/>
        </authorList>
    </citation>
    <scope>NUCLEOTIDE SEQUENCE [LARGE SCALE GENOMIC DNA]</scope>
    <source>
        <strain evidence="2 3">CCMP1005</strain>
    </source>
</reference>
<feature type="region of interest" description="Disordered" evidence="1">
    <location>
        <begin position="446"/>
        <end position="466"/>
    </location>
</feature>
<organism evidence="2 3">
    <name type="scientific">Thalassiosira oceanica</name>
    <name type="common">Marine diatom</name>
    <dbReference type="NCBI Taxonomy" id="159749"/>
    <lineage>
        <taxon>Eukaryota</taxon>
        <taxon>Sar</taxon>
        <taxon>Stramenopiles</taxon>
        <taxon>Ochrophyta</taxon>
        <taxon>Bacillariophyta</taxon>
        <taxon>Coscinodiscophyceae</taxon>
        <taxon>Thalassiosirophycidae</taxon>
        <taxon>Thalassiosirales</taxon>
        <taxon>Thalassiosiraceae</taxon>
        <taxon>Thalassiosira</taxon>
    </lineage>
</organism>
<feature type="region of interest" description="Disordered" evidence="1">
    <location>
        <begin position="1"/>
        <end position="42"/>
    </location>
</feature>
<feature type="compositionally biased region" description="Polar residues" evidence="1">
    <location>
        <begin position="25"/>
        <end position="34"/>
    </location>
</feature>
<comment type="caution">
    <text evidence="2">The sequence shown here is derived from an EMBL/GenBank/DDBJ whole genome shotgun (WGS) entry which is preliminary data.</text>
</comment>
<evidence type="ECO:0000313" key="3">
    <source>
        <dbReference type="Proteomes" id="UP000266841"/>
    </source>
</evidence>
<evidence type="ECO:0000256" key="1">
    <source>
        <dbReference type="SAM" id="MobiDB-lite"/>
    </source>
</evidence>
<protein>
    <submittedName>
        <fullName evidence="2">Uncharacterized protein</fullName>
    </submittedName>
</protein>
<evidence type="ECO:0000313" key="2">
    <source>
        <dbReference type="EMBL" id="EJK62525.1"/>
    </source>
</evidence>
<keyword evidence="3" id="KW-1185">Reference proteome</keyword>
<dbReference type="AlphaFoldDB" id="K0SB42"/>
<proteinExistence type="predicted"/>
<dbReference type="Proteomes" id="UP000266841">
    <property type="component" value="Unassembled WGS sequence"/>
</dbReference>
<feature type="compositionally biased region" description="Basic and acidic residues" evidence="1">
    <location>
        <begin position="452"/>
        <end position="462"/>
    </location>
</feature>